<comment type="caution">
    <text evidence="2">The sequence shown here is derived from an EMBL/GenBank/DDBJ whole genome shotgun (WGS) entry which is preliminary data.</text>
</comment>
<organism evidence="2 4">
    <name type="scientific">Faucicola atlantae</name>
    <dbReference type="NCBI Taxonomy" id="34059"/>
    <lineage>
        <taxon>Bacteria</taxon>
        <taxon>Pseudomonadati</taxon>
        <taxon>Pseudomonadota</taxon>
        <taxon>Gammaproteobacteria</taxon>
        <taxon>Moraxellales</taxon>
        <taxon>Moraxellaceae</taxon>
        <taxon>Faucicola</taxon>
    </lineage>
</organism>
<gene>
    <name evidence="2" type="ORF">A9306_00920</name>
    <name evidence="1" type="ORF">A9308_09275</name>
</gene>
<evidence type="ECO:0000313" key="3">
    <source>
        <dbReference type="Proteomes" id="UP000092508"/>
    </source>
</evidence>
<reference evidence="2 4" key="1">
    <citation type="submission" date="2016-06" db="EMBL/GenBank/DDBJ databases">
        <title>Draft genome of Moraxella atlantae CCUG 59586.</title>
        <authorList>
            <person name="Salva-Serra F."/>
            <person name="Engstrom-Jakobsson H."/>
            <person name="Thorell K."/>
            <person name="Gonzales-Siles L."/>
            <person name="Karlsson R."/>
            <person name="Boulund F."/>
            <person name="Engstrand L."/>
            <person name="Kristiansson E."/>
            <person name="Moore E."/>
        </authorList>
    </citation>
    <scope>NUCLEOTIDE SEQUENCE [LARGE SCALE GENOMIC DNA]</scope>
    <source>
        <strain evidence="2 4">CCUG 59586</strain>
    </source>
</reference>
<name>A0A1B8QFH7_9GAMM</name>
<dbReference type="EMBL" id="LZNA01000034">
    <property type="protein sequence ID" value="OBX80711.1"/>
    <property type="molecule type" value="Genomic_DNA"/>
</dbReference>
<evidence type="ECO:0000313" key="4">
    <source>
        <dbReference type="Proteomes" id="UP000092616"/>
    </source>
</evidence>
<dbReference type="EMBL" id="LZMZ01000035">
    <property type="protein sequence ID" value="OBX76012.1"/>
    <property type="molecule type" value="Genomic_DNA"/>
</dbReference>
<accession>A0A1B8QFH7</accession>
<protein>
    <submittedName>
        <fullName evidence="2">Uncharacterized protein</fullName>
    </submittedName>
</protein>
<evidence type="ECO:0000313" key="1">
    <source>
        <dbReference type="EMBL" id="OBX76012.1"/>
    </source>
</evidence>
<dbReference type="AlphaFoldDB" id="A0A1B8QFH7"/>
<proteinExistence type="predicted"/>
<keyword evidence="4" id="KW-1185">Reference proteome</keyword>
<dbReference type="Proteomes" id="UP000092616">
    <property type="component" value="Unassembled WGS sequence"/>
</dbReference>
<evidence type="ECO:0000313" key="2">
    <source>
        <dbReference type="EMBL" id="OBX80711.1"/>
    </source>
</evidence>
<reference evidence="1 3" key="2">
    <citation type="submission" date="2016-06" db="EMBL/GenBank/DDBJ databases">
        <title>Draft genome of Moraxella atlantae CCUG 66109.</title>
        <authorList>
            <person name="Salva-Serra F."/>
            <person name="Engstrom-Jakobsson H."/>
            <person name="Thorell K."/>
            <person name="Gonzales-Siles L."/>
            <person name="Karlsson R."/>
            <person name="Boulund F."/>
            <person name="Engstrand L."/>
            <person name="Kristiansson E."/>
            <person name="Moore E."/>
        </authorList>
    </citation>
    <scope>NUCLEOTIDE SEQUENCE [LARGE SCALE GENOMIC DNA]</scope>
    <source>
        <strain evidence="1 3">CCUG 66109</strain>
    </source>
</reference>
<dbReference type="Proteomes" id="UP000092508">
    <property type="component" value="Unassembled WGS sequence"/>
</dbReference>
<sequence length="96" mass="10658">MLNSLGTIACWVSYDLPILLGRVTQHDQAKQQQRNTMDFLTFNHDTGLTASKLICKIRQSIINLQPPNRAAPRQSVLHAKLASSCLADALIPYIAK</sequence>